<organism evidence="1 2">
    <name type="scientific">Arenicella chitinivorans</name>
    <dbReference type="NCBI Taxonomy" id="1329800"/>
    <lineage>
        <taxon>Bacteria</taxon>
        <taxon>Pseudomonadati</taxon>
        <taxon>Pseudomonadota</taxon>
        <taxon>Gammaproteobacteria</taxon>
        <taxon>Arenicellales</taxon>
        <taxon>Arenicellaceae</taxon>
        <taxon>Arenicella</taxon>
    </lineage>
</organism>
<sequence>MYRFLFLALFVSTLSYGKSLFDEVPTSSIRVGKAEQKSVVGSFCWHPEDGSHFCADTGLVSPQERIKVKSNSVFRLKMPNQENLRAVQYTFIPVTNEMIDSKEEYPGRYNWQGGISEIQELKLSRRLSIKKKLEPGVYILSISAWWKNYDDANHGFLIEVTP</sequence>
<dbReference type="RefSeq" id="WP_189402300.1">
    <property type="nucleotide sequence ID" value="NZ_BMXA01000005.1"/>
</dbReference>
<evidence type="ECO:0000313" key="1">
    <source>
        <dbReference type="EMBL" id="GHA16490.1"/>
    </source>
</evidence>
<dbReference type="AlphaFoldDB" id="A0A918VP42"/>
<accession>A0A918VP42</accession>
<gene>
    <name evidence="1" type="ORF">GCM10008090_27880</name>
</gene>
<protein>
    <submittedName>
        <fullName evidence="1">Uncharacterized protein</fullName>
    </submittedName>
</protein>
<name>A0A918VP42_9GAMM</name>
<comment type="caution">
    <text evidence="1">The sequence shown here is derived from an EMBL/GenBank/DDBJ whole genome shotgun (WGS) entry which is preliminary data.</text>
</comment>
<reference evidence="1" key="2">
    <citation type="submission" date="2020-09" db="EMBL/GenBank/DDBJ databases">
        <authorList>
            <person name="Sun Q."/>
            <person name="Kim S."/>
        </authorList>
    </citation>
    <scope>NUCLEOTIDE SEQUENCE</scope>
    <source>
        <strain evidence="1">KCTC 12711</strain>
    </source>
</reference>
<dbReference type="EMBL" id="BMXA01000005">
    <property type="protein sequence ID" value="GHA16490.1"/>
    <property type="molecule type" value="Genomic_DNA"/>
</dbReference>
<dbReference type="Proteomes" id="UP000614811">
    <property type="component" value="Unassembled WGS sequence"/>
</dbReference>
<reference evidence="1" key="1">
    <citation type="journal article" date="2014" name="Int. J. Syst. Evol. Microbiol.">
        <title>Complete genome sequence of Corynebacterium casei LMG S-19264T (=DSM 44701T), isolated from a smear-ripened cheese.</title>
        <authorList>
            <consortium name="US DOE Joint Genome Institute (JGI-PGF)"/>
            <person name="Walter F."/>
            <person name="Albersmeier A."/>
            <person name="Kalinowski J."/>
            <person name="Ruckert C."/>
        </authorList>
    </citation>
    <scope>NUCLEOTIDE SEQUENCE</scope>
    <source>
        <strain evidence="1">KCTC 12711</strain>
    </source>
</reference>
<proteinExistence type="predicted"/>
<keyword evidence="2" id="KW-1185">Reference proteome</keyword>
<evidence type="ECO:0000313" key="2">
    <source>
        <dbReference type="Proteomes" id="UP000614811"/>
    </source>
</evidence>